<dbReference type="EMBL" id="MK813938">
    <property type="protein sequence ID" value="QEG08396.1"/>
    <property type="molecule type" value="Genomic_DNA"/>
</dbReference>
<gene>
    <name evidence="1" type="primary">2L372X_143</name>
</gene>
<reference evidence="1 2" key="1">
    <citation type="submission" date="2019-04" db="EMBL/GenBank/DDBJ databases">
        <title>Nine Novel Phages from a Plateau Lake in Southwest China Provide Insights into Aeromonas Phage Diversity.</title>
        <authorList>
            <person name="Xiao W."/>
            <person name="Bai M."/>
            <person name="Wang Y."/>
            <person name="Cui X."/>
        </authorList>
    </citation>
    <scope>NUCLEOTIDE SEQUENCE [LARGE SCALE GENOMIC DNA]</scope>
</reference>
<evidence type="ECO:0000313" key="1">
    <source>
        <dbReference type="EMBL" id="QEG08396.1"/>
    </source>
</evidence>
<dbReference type="KEGG" id="vg:55616849"/>
<name>A0A5B9N6Z2_9CAUD</name>
<dbReference type="RefSeq" id="YP_009846481.1">
    <property type="nucleotide sequence ID" value="NC_048770.1"/>
</dbReference>
<keyword evidence="2" id="KW-1185">Reference proteome</keyword>
<accession>A0A5B9N6Z2</accession>
<proteinExistence type="predicted"/>
<protein>
    <submittedName>
        <fullName evidence="1">Uncharacterized protein</fullName>
    </submittedName>
</protein>
<evidence type="ECO:0000313" key="2">
    <source>
        <dbReference type="Proteomes" id="UP000323400"/>
    </source>
</evidence>
<dbReference type="Proteomes" id="UP000323400">
    <property type="component" value="Segment"/>
</dbReference>
<sequence>MVKHYVLYSHLTKKGENVAMNVTIYKVQLKGVWDNKINDSFRNLLKLNGFILKSDDDNFGYEWNDYGGYPEGHDFNSWYKDDQYQQFTYADYPAWIPENKKGSQLLLLPEDFASLMFMLELQEDKIKFDSISKSTIIVDHPIEKMMKEFSEVLTNGFSDAILKQIMRQG</sequence>
<organism evidence="1 2">
    <name type="scientific">Aeromonas phage 2L372X</name>
    <dbReference type="NCBI Taxonomy" id="2588515"/>
    <lineage>
        <taxon>Viruses</taxon>
        <taxon>Duplodnaviria</taxon>
        <taxon>Heunggongvirae</taxon>
        <taxon>Uroviricota</taxon>
        <taxon>Caudoviricetes</taxon>
        <taxon>Plateaulakevirus</taxon>
        <taxon>Plateaulakevirus pv2L372X</taxon>
    </lineage>
</organism>
<dbReference type="GeneID" id="55616849"/>